<dbReference type="KEGG" id="sox:TM7x_03270"/>
<feature type="transmembrane region" description="Helical" evidence="8">
    <location>
        <begin position="15"/>
        <end position="37"/>
    </location>
</feature>
<evidence type="ECO:0000256" key="3">
    <source>
        <dbReference type="ARBA" id="ARBA00022692"/>
    </source>
</evidence>
<feature type="transmembrane region" description="Helical" evidence="8">
    <location>
        <begin position="369"/>
        <end position="387"/>
    </location>
</feature>
<organism evidence="9 10">
    <name type="scientific">Candidatus Nanosynbacter lyticus</name>
    <dbReference type="NCBI Taxonomy" id="2093824"/>
    <lineage>
        <taxon>Bacteria</taxon>
        <taxon>Candidatus Saccharimonadota</taxon>
        <taxon>Candidatus Saccharimonadia</taxon>
        <taxon>Candidatus Nanosynbacterales</taxon>
        <taxon>Candidatus Nanosynbacteraceae</taxon>
        <taxon>Candidatus Nanosynbacter</taxon>
    </lineage>
</organism>
<dbReference type="PANTHER" id="PTHR47019">
    <property type="entry name" value="LIPID II FLIPPASE MURJ"/>
    <property type="match status" value="1"/>
</dbReference>
<dbReference type="RefSeq" id="WP_230478846.1">
    <property type="nucleotide sequence ID" value="NZ_CP007496.1"/>
</dbReference>
<feature type="transmembrane region" description="Helical" evidence="8">
    <location>
        <begin position="220"/>
        <end position="243"/>
    </location>
</feature>
<keyword evidence="5" id="KW-0573">Peptidoglycan synthesis</keyword>
<feature type="transmembrane region" description="Helical" evidence="8">
    <location>
        <begin position="504"/>
        <end position="522"/>
    </location>
</feature>
<dbReference type="PANTHER" id="PTHR47019:SF1">
    <property type="entry name" value="LIPID II FLIPPASE MURJ"/>
    <property type="match status" value="1"/>
</dbReference>
<proteinExistence type="predicted"/>
<keyword evidence="7 8" id="KW-0472">Membrane</keyword>
<keyword evidence="2" id="KW-1003">Cell membrane</keyword>
<feature type="transmembrane region" description="Helical" evidence="8">
    <location>
        <begin position="466"/>
        <end position="492"/>
    </location>
</feature>
<dbReference type="NCBIfam" id="TIGR01695">
    <property type="entry name" value="murJ_mviN"/>
    <property type="match status" value="1"/>
</dbReference>
<evidence type="ECO:0000256" key="1">
    <source>
        <dbReference type="ARBA" id="ARBA00004651"/>
    </source>
</evidence>
<evidence type="ECO:0000256" key="5">
    <source>
        <dbReference type="ARBA" id="ARBA00022984"/>
    </source>
</evidence>
<sequence length="550" mass="60676">MGRVRRTVDKINQRLTVKLAATILAGSTLLSSLLGFFRDRLLNSAYMPSENGALAGYPVGLDAYTAAFMVPDFMFAVLVSGALSVTFIPVFNERWVKGNKQSAWQISSSMINFMALVTMVASVLIIIFADPLMKYLIAPGLSESGHALAVSMMRVIAVNPFIFAIASVIASIQQAVGRFMFCALAPMIYNVGIIIGTVWFTNGINLFGWQIFDGGIMGVALGVVLGSFLQLIVSAVGLAGLGFDYNFKIYWRNRGFRKVLSLLPARSVDQGMDYVVSLVEVNLASRLADGTVRAYQQALTLHLMPINLIGVAISNAAFPKLTEHLGEGRDDLFQKDLRSLLRIIFWMALPVAVVIFFTRGYVVHFIRNGGNQLIAGILGCLVVAILFRTIYHMAARAFYARQDTKTPLYISIFSISLNIILAIVLSMVLKMGAYGLAWAQSTVAVLEVVILLVVMNRQMPKMFDLIFMQAIFRMVIAGIITGVVCYVGVLVLPFRYHDDSFFSAFPKFVVISMVSFGVYAAASKWLKLSEIDPVLTRLRKMLFGRLESMR</sequence>
<feature type="transmembrane region" description="Helical" evidence="8">
    <location>
        <begin position="179"/>
        <end position="200"/>
    </location>
</feature>
<dbReference type="GO" id="GO:0008360">
    <property type="term" value="P:regulation of cell shape"/>
    <property type="evidence" value="ECO:0007669"/>
    <property type="project" value="UniProtKB-KW"/>
</dbReference>
<protein>
    <submittedName>
        <fullName evidence="9">Integral membrane protein MviN</fullName>
    </submittedName>
</protein>
<keyword evidence="4" id="KW-0133">Cell shape</keyword>
<name>A0A6S4GRF3_9BACT</name>
<feature type="transmembrane region" description="Helical" evidence="8">
    <location>
        <begin position="149"/>
        <end position="172"/>
    </location>
</feature>
<dbReference type="GO" id="GO:0034204">
    <property type="term" value="P:lipid translocation"/>
    <property type="evidence" value="ECO:0007669"/>
    <property type="project" value="TreeGrafter"/>
</dbReference>
<dbReference type="Proteomes" id="UP000030902">
    <property type="component" value="Chromosome"/>
</dbReference>
<evidence type="ECO:0000256" key="8">
    <source>
        <dbReference type="SAM" id="Phobius"/>
    </source>
</evidence>
<feature type="transmembrane region" description="Helical" evidence="8">
    <location>
        <begin position="111"/>
        <end position="129"/>
    </location>
</feature>
<dbReference type="PRINTS" id="PR01806">
    <property type="entry name" value="VIRFACTRMVIN"/>
</dbReference>
<dbReference type="EMBL" id="CP007496">
    <property type="protein sequence ID" value="AJA06622.1"/>
    <property type="molecule type" value="Genomic_DNA"/>
</dbReference>
<feature type="transmembrane region" description="Helical" evidence="8">
    <location>
        <begin position="408"/>
        <end position="429"/>
    </location>
</feature>
<dbReference type="GO" id="GO:0009252">
    <property type="term" value="P:peptidoglycan biosynthetic process"/>
    <property type="evidence" value="ECO:0007669"/>
    <property type="project" value="UniProtKB-KW"/>
</dbReference>
<comment type="subcellular location">
    <subcellularLocation>
        <location evidence="1">Cell membrane</location>
        <topology evidence="1">Multi-pass membrane protein</topology>
    </subcellularLocation>
</comment>
<keyword evidence="6 8" id="KW-1133">Transmembrane helix</keyword>
<evidence type="ECO:0000256" key="2">
    <source>
        <dbReference type="ARBA" id="ARBA00022475"/>
    </source>
</evidence>
<feature type="transmembrane region" description="Helical" evidence="8">
    <location>
        <begin position="343"/>
        <end position="363"/>
    </location>
</feature>
<evidence type="ECO:0000256" key="4">
    <source>
        <dbReference type="ARBA" id="ARBA00022960"/>
    </source>
</evidence>
<dbReference type="GO" id="GO:0005886">
    <property type="term" value="C:plasma membrane"/>
    <property type="evidence" value="ECO:0007669"/>
    <property type="project" value="UniProtKB-SubCell"/>
</dbReference>
<keyword evidence="3 8" id="KW-0812">Transmembrane</keyword>
<dbReference type="Pfam" id="PF03023">
    <property type="entry name" value="MurJ"/>
    <property type="match status" value="1"/>
</dbReference>
<accession>A0A6S4GRF3</accession>
<gene>
    <name evidence="9" type="ORF">TM7x_03270</name>
</gene>
<evidence type="ECO:0000256" key="6">
    <source>
        <dbReference type="ARBA" id="ARBA00022989"/>
    </source>
</evidence>
<evidence type="ECO:0000313" key="10">
    <source>
        <dbReference type="Proteomes" id="UP000030902"/>
    </source>
</evidence>
<evidence type="ECO:0000313" key="9">
    <source>
        <dbReference type="EMBL" id="AJA06622.1"/>
    </source>
</evidence>
<dbReference type="InterPro" id="IPR051050">
    <property type="entry name" value="Lipid_II_flippase_MurJ/MviN"/>
</dbReference>
<keyword evidence="10" id="KW-1185">Reference proteome</keyword>
<feature type="transmembrane region" description="Helical" evidence="8">
    <location>
        <begin position="73"/>
        <end position="91"/>
    </location>
</feature>
<evidence type="ECO:0000256" key="7">
    <source>
        <dbReference type="ARBA" id="ARBA00023136"/>
    </source>
</evidence>
<dbReference type="AlphaFoldDB" id="A0A6S4GRF3"/>
<reference evidence="9 10" key="1">
    <citation type="journal article" date="2015" name="Proc. Natl. Acad. Sci. U.S.A.">
        <title>Cultivation of a human-associated TM7 phylotype reveals a reduced genome and epibiotic parasitic lifestyle.</title>
        <authorList>
            <person name="He X."/>
            <person name="McLean J.S."/>
            <person name="Edlund A."/>
            <person name="Yooseph S."/>
            <person name="Hall A.P."/>
            <person name="Liu S.Y."/>
            <person name="Dorrestein P.C."/>
            <person name="Esquenazi E."/>
            <person name="Hunter R.C."/>
            <person name="Cheng G."/>
            <person name="Nelson K.E."/>
            <person name="Lux R."/>
            <person name="Shi W."/>
        </authorList>
    </citation>
    <scope>NUCLEOTIDE SEQUENCE [LARGE SCALE GENOMIC DNA]</scope>
    <source>
        <strain evidence="9 10">TM7x</strain>
    </source>
</reference>
<feature type="transmembrane region" description="Helical" evidence="8">
    <location>
        <begin position="435"/>
        <end position="454"/>
    </location>
</feature>
<dbReference type="GO" id="GO:0015648">
    <property type="term" value="F:lipid-linked peptidoglycan transporter activity"/>
    <property type="evidence" value="ECO:0007669"/>
    <property type="project" value="TreeGrafter"/>
</dbReference>
<dbReference type="InterPro" id="IPR004268">
    <property type="entry name" value="MurJ"/>
</dbReference>